<evidence type="ECO:0000256" key="3">
    <source>
        <dbReference type="ARBA" id="ARBA00022692"/>
    </source>
</evidence>
<keyword evidence="2" id="KW-1003">Cell membrane</keyword>
<sequence length="206" mass="21843">MTLHAAFAFFIAVYLLGLTPGPGVFAVIARGLGQGFWRTLPFIVGILFGNITWLTLTVFGLAAIATVLGPLFLGVKIAGGLYLAWMGLKMWRKRVTDSDIDAADEGLEQSLFRRWLSGYALTLGNPKPILFYLSVLPNLLSLDALAHGAVLAAAPIAAAGIACALIPYCLMASRLRAVLRSARARRRLNRTAGAMLMGAGAAVVAT</sequence>
<feature type="transmembrane region" description="Helical" evidence="6">
    <location>
        <begin position="188"/>
        <end position="205"/>
    </location>
</feature>
<dbReference type="OrthoDB" id="9804822at2"/>
<evidence type="ECO:0000256" key="4">
    <source>
        <dbReference type="ARBA" id="ARBA00022989"/>
    </source>
</evidence>
<comment type="subcellular location">
    <subcellularLocation>
        <location evidence="1">Cell membrane</location>
        <topology evidence="1">Multi-pass membrane protein</topology>
    </subcellularLocation>
</comment>
<evidence type="ECO:0000313" key="8">
    <source>
        <dbReference type="Proteomes" id="UP000009881"/>
    </source>
</evidence>
<evidence type="ECO:0000256" key="5">
    <source>
        <dbReference type="ARBA" id="ARBA00023136"/>
    </source>
</evidence>
<organism evidence="7 8">
    <name type="scientific">Caenispirillum salinarum AK4</name>
    <dbReference type="NCBI Taxonomy" id="1238182"/>
    <lineage>
        <taxon>Bacteria</taxon>
        <taxon>Pseudomonadati</taxon>
        <taxon>Pseudomonadota</taxon>
        <taxon>Alphaproteobacteria</taxon>
        <taxon>Rhodospirillales</taxon>
        <taxon>Novispirillaceae</taxon>
        <taxon>Caenispirillum</taxon>
    </lineage>
</organism>
<dbReference type="AlphaFoldDB" id="K9GUG6"/>
<dbReference type="GO" id="GO:0005886">
    <property type="term" value="C:plasma membrane"/>
    <property type="evidence" value="ECO:0007669"/>
    <property type="project" value="UniProtKB-SubCell"/>
</dbReference>
<dbReference type="STRING" id="1238182.C882_0407"/>
<keyword evidence="8" id="KW-1185">Reference proteome</keyword>
<evidence type="ECO:0000256" key="1">
    <source>
        <dbReference type="ARBA" id="ARBA00004651"/>
    </source>
</evidence>
<keyword evidence="4 6" id="KW-1133">Transmembrane helix</keyword>
<dbReference type="Proteomes" id="UP000009881">
    <property type="component" value="Unassembled WGS sequence"/>
</dbReference>
<dbReference type="GO" id="GO:0015171">
    <property type="term" value="F:amino acid transmembrane transporter activity"/>
    <property type="evidence" value="ECO:0007669"/>
    <property type="project" value="TreeGrafter"/>
</dbReference>
<accession>K9GUG6</accession>
<feature type="transmembrane region" description="Helical" evidence="6">
    <location>
        <begin position="145"/>
        <end position="168"/>
    </location>
</feature>
<evidence type="ECO:0000256" key="6">
    <source>
        <dbReference type="SAM" id="Phobius"/>
    </source>
</evidence>
<proteinExistence type="predicted"/>
<evidence type="ECO:0000256" key="2">
    <source>
        <dbReference type="ARBA" id="ARBA00022475"/>
    </source>
</evidence>
<dbReference type="PANTHER" id="PTHR30086">
    <property type="entry name" value="ARGININE EXPORTER PROTEIN ARGO"/>
    <property type="match status" value="1"/>
</dbReference>
<dbReference type="PANTHER" id="PTHR30086:SF20">
    <property type="entry name" value="ARGININE EXPORTER PROTEIN ARGO-RELATED"/>
    <property type="match status" value="1"/>
</dbReference>
<gene>
    <name evidence="7" type="ORF">C882_0407</name>
</gene>
<feature type="transmembrane region" description="Helical" evidence="6">
    <location>
        <begin position="6"/>
        <end position="28"/>
    </location>
</feature>
<name>K9GUG6_9PROT</name>
<feature type="transmembrane region" description="Helical" evidence="6">
    <location>
        <begin position="71"/>
        <end position="88"/>
    </location>
</feature>
<dbReference type="InterPro" id="IPR001123">
    <property type="entry name" value="LeuE-type"/>
</dbReference>
<evidence type="ECO:0000313" key="7">
    <source>
        <dbReference type="EMBL" id="EKV29585.1"/>
    </source>
</evidence>
<dbReference type="EMBL" id="ANHY01000012">
    <property type="protein sequence ID" value="EKV29585.1"/>
    <property type="molecule type" value="Genomic_DNA"/>
</dbReference>
<dbReference type="Pfam" id="PF01810">
    <property type="entry name" value="LysE"/>
    <property type="match status" value="1"/>
</dbReference>
<comment type="caution">
    <text evidence="7">The sequence shown here is derived from an EMBL/GenBank/DDBJ whole genome shotgun (WGS) entry which is preliminary data.</text>
</comment>
<dbReference type="eggNOG" id="COG1280">
    <property type="taxonomic scope" value="Bacteria"/>
</dbReference>
<keyword evidence="5 6" id="KW-0472">Membrane</keyword>
<feature type="transmembrane region" description="Helical" evidence="6">
    <location>
        <begin position="40"/>
        <end position="65"/>
    </location>
</feature>
<protein>
    <submittedName>
        <fullName evidence="7">Uncharacterized protein</fullName>
    </submittedName>
</protein>
<keyword evidence="3 6" id="KW-0812">Transmembrane</keyword>
<dbReference type="RefSeq" id="WP_009541066.1">
    <property type="nucleotide sequence ID" value="NZ_ANHY01000012.1"/>
</dbReference>
<reference evidence="7 8" key="1">
    <citation type="journal article" date="2013" name="Genome Announc.">
        <title>Draft Genome Sequence of an Alphaproteobacterium, Caenispirillum salinarum AK4(T), Isolated from a Solar Saltern.</title>
        <authorList>
            <person name="Khatri I."/>
            <person name="Singh A."/>
            <person name="Korpole S."/>
            <person name="Pinnaka A.K."/>
            <person name="Subramanian S."/>
        </authorList>
    </citation>
    <scope>NUCLEOTIDE SEQUENCE [LARGE SCALE GENOMIC DNA]</scope>
    <source>
        <strain evidence="7 8">AK4</strain>
    </source>
</reference>